<dbReference type="RefSeq" id="WP_258498158.1">
    <property type="nucleotide sequence ID" value="NZ_JANSKA010000001.1"/>
</dbReference>
<dbReference type="Gene3D" id="2.170.130.30">
    <property type="match status" value="1"/>
</dbReference>
<reference evidence="4 5" key="1">
    <citation type="submission" date="2022-08" db="EMBL/GenBank/DDBJ databases">
        <title>Tractidigestivibacter montrealensis type strain KD21.</title>
        <authorList>
            <person name="Diop K."/>
            <person name="Richard C."/>
            <person name="Routy B."/>
        </authorList>
    </citation>
    <scope>NUCLEOTIDE SEQUENCE [LARGE SCALE GENOMIC DNA]</scope>
    <source>
        <strain evidence="4 5">KD21</strain>
    </source>
</reference>
<keyword evidence="2" id="KW-1133">Transmembrane helix</keyword>
<comment type="caution">
    <text evidence="4">The sequence shown here is derived from an EMBL/GenBank/DDBJ whole genome shotgun (WGS) entry which is preliminary data.</text>
</comment>
<dbReference type="InterPro" id="IPR027954">
    <property type="entry name" value="Transcobalamin-like_C"/>
</dbReference>
<feature type="region of interest" description="Disordered" evidence="1">
    <location>
        <begin position="240"/>
        <end position="297"/>
    </location>
</feature>
<keyword evidence="2" id="KW-0472">Membrane</keyword>
<evidence type="ECO:0000313" key="4">
    <source>
        <dbReference type="EMBL" id="MCR9035362.1"/>
    </source>
</evidence>
<protein>
    <submittedName>
        <fullName evidence="4">DUF4430 domain-containing protein</fullName>
    </submittedName>
</protein>
<feature type="transmembrane region" description="Helical" evidence="2">
    <location>
        <begin position="21"/>
        <end position="43"/>
    </location>
</feature>
<gene>
    <name evidence="4" type="ORF">NVS32_00100</name>
</gene>
<feature type="compositionally biased region" description="Low complexity" evidence="1">
    <location>
        <begin position="261"/>
        <end position="295"/>
    </location>
</feature>
<feature type="domain" description="Transcobalamin-like C-terminal" evidence="3">
    <location>
        <begin position="326"/>
        <end position="396"/>
    </location>
</feature>
<evidence type="ECO:0000256" key="1">
    <source>
        <dbReference type="SAM" id="MobiDB-lite"/>
    </source>
</evidence>
<organism evidence="4 5">
    <name type="scientific">Tractidigestivibacter montrealensis</name>
    <dbReference type="NCBI Taxonomy" id="2972466"/>
    <lineage>
        <taxon>Bacteria</taxon>
        <taxon>Bacillati</taxon>
        <taxon>Actinomycetota</taxon>
        <taxon>Coriobacteriia</taxon>
        <taxon>Coriobacteriales</taxon>
        <taxon>Atopobiaceae</taxon>
        <taxon>Tractidigestivibacter</taxon>
    </lineage>
</organism>
<name>A0ABT1Z576_9ACTN</name>
<proteinExistence type="predicted"/>
<sequence length="400" mass="39973">MSDNGMQLDSQQPSNGRHAARVILGVLGAALIAFCVWAMSVYARGGDPLAWATGSAAFQTTAEEDQPADQDAAVSQEASQTLKLTTDDVYTALETLQFDGTDVSLEKDAVHVVLSADGIWVEEASADAPTDMALACAQRSAALATWASEQGVGIPSVTWICEDGSGAVRMAVTMPTDGAPTAGDLSTLLSAATGYGISGNAYAQLDAGDVSQFAGIAPTLPDGTAVSIDATVTSAGENLSASDVATRQKDVGSGTVGVTGSGTSTTSSTGASSLGSSSSSSATGTQSGSGSSDSAVQDAKVRVTVTIDARADGGSSSSYTVSLNPDATAYDALVATGASVNARSTAMGVYVAAINGYAEKDQGGESGWKYAVNGSYPNYSAGACTLSDGDAVTWVYVTSA</sequence>
<keyword evidence="2" id="KW-0812">Transmembrane</keyword>
<evidence type="ECO:0000256" key="2">
    <source>
        <dbReference type="SAM" id="Phobius"/>
    </source>
</evidence>
<evidence type="ECO:0000313" key="5">
    <source>
        <dbReference type="Proteomes" id="UP001204320"/>
    </source>
</evidence>
<keyword evidence="5" id="KW-1185">Reference proteome</keyword>
<accession>A0ABT1Z576</accession>
<dbReference type="Pfam" id="PF14478">
    <property type="entry name" value="DUF4430"/>
    <property type="match status" value="1"/>
</dbReference>
<evidence type="ECO:0000259" key="3">
    <source>
        <dbReference type="Pfam" id="PF14478"/>
    </source>
</evidence>
<dbReference type="Proteomes" id="UP001204320">
    <property type="component" value="Unassembled WGS sequence"/>
</dbReference>
<dbReference type="EMBL" id="JANSKA010000001">
    <property type="protein sequence ID" value="MCR9035362.1"/>
    <property type="molecule type" value="Genomic_DNA"/>
</dbReference>